<keyword evidence="3" id="KW-1185">Reference proteome</keyword>
<dbReference type="EMBL" id="JBHTMB010000133">
    <property type="protein sequence ID" value="MFD1234506.1"/>
    <property type="molecule type" value="Genomic_DNA"/>
</dbReference>
<evidence type="ECO:0000313" key="2">
    <source>
        <dbReference type="EMBL" id="MFD1234506.1"/>
    </source>
</evidence>
<dbReference type="RefSeq" id="WP_346089863.1">
    <property type="nucleotide sequence ID" value="NZ_BAABKS010000005.1"/>
</dbReference>
<organism evidence="2 3">
    <name type="scientific">Pseudonocardia benzenivorans</name>
    <dbReference type="NCBI Taxonomy" id="228005"/>
    <lineage>
        <taxon>Bacteria</taxon>
        <taxon>Bacillati</taxon>
        <taxon>Actinomycetota</taxon>
        <taxon>Actinomycetes</taxon>
        <taxon>Pseudonocardiales</taxon>
        <taxon>Pseudonocardiaceae</taxon>
        <taxon>Pseudonocardia</taxon>
    </lineage>
</organism>
<reference evidence="3" key="1">
    <citation type="journal article" date="2019" name="Int. J. Syst. Evol. Microbiol.">
        <title>The Global Catalogue of Microorganisms (GCM) 10K type strain sequencing project: providing services to taxonomists for standard genome sequencing and annotation.</title>
        <authorList>
            <consortium name="The Broad Institute Genomics Platform"/>
            <consortium name="The Broad Institute Genome Sequencing Center for Infectious Disease"/>
            <person name="Wu L."/>
            <person name="Ma J."/>
        </authorList>
    </citation>
    <scope>NUCLEOTIDE SEQUENCE [LARGE SCALE GENOMIC DNA]</scope>
    <source>
        <strain evidence="3">CCUG 49018</strain>
    </source>
</reference>
<dbReference type="Proteomes" id="UP001597182">
    <property type="component" value="Unassembled WGS sequence"/>
</dbReference>
<accession>A0ABW3VIE0</accession>
<evidence type="ECO:0000256" key="1">
    <source>
        <dbReference type="SAM" id="MobiDB-lite"/>
    </source>
</evidence>
<feature type="compositionally biased region" description="Basic and acidic residues" evidence="1">
    <location>
        <begin position="18"/>
        <end position="51"/>
    </location>
</feature>
<feature type="compositionally biased region" description="Low complexity" evidence="1">
    <location>
        <begin position="71"/>
        <end position="95"/>
    </location>
</feature>
<feature type="region of interest" description="Disordered" evidence="1">
    <location>
        <begin position="18"/>
        <end position="95"/>
    </location>
</feature>
<sequence>MDDAHARTLLREELRRIDHELADRRSGGPLRPDESDRRAVDEADRASRETETMEADLAEGTLRTQRRGSTRRSTASSGASTGGAPSAGGRSTTSG</sequence>
<name>A0ABW3VIE0_9PSEU</name>
<evidence type="ECO:0000313" key="3">
    <source>
        <dbReference type="Proteomes" id="UP001597182"/>
    </source>
</evidence>
<protein>
    <submittedName>
        <fullName evidence="2">Uncharacterized protein</fullName>
    </submittedName>
</protein>
<comment type="caution">
    <text evidence="2">The sequence shown here is derived from an EMBL/GenBank/DDBJ whole genome shotgun (WGS) entry which is preliminary data.</text>
</comment>
<gene>
    <name evidence="2" type="ORF">ACFQ34_14545</name>
</gene>
<proteinExistence type="predicted"/>